<comment type="similarity">
    <text evidence="2 9">Belongs to the uroporphyrinogen-III synthase family.</text>
</comment>
<dbReference type="Proteomes" id="UP000283255">
    <property type="component" value="Unassembled WGS sequence"/>
</dbReference>
<evidence type="ECO:0000256" key="6">
    <source>
        <dbReference type="ARBA" id="ARBA00037589"/>
    </source>
</evidence>
<evidence type="ECO:0000256" key="8">
    <source>
        <dbReference type="ARBA" id="ARBA00048617"/>
    </source>
</evidence>
<sequence>MVYLMTVRAKFCSKSTPMATANILVTRPQPHGAALANYLRQQGHQVTCFPLLAISENPAICELSSALTAPPDIIIAISDAAVTFSHQYLHQQGLNWPSQAQYLAVGQRTAATWYQLAGVSALHPAHSDSENLLALPQLNPVSNARVLILKGNGGRPLIEACLTARGAEVTCVECYLRQSVTLEPAISFAKWQDNEINSVIITSGEMLTSLMSQVPSEYLEWMQRLTLIVASQRIKAIASSAGFNNIWVADGASHQALSHCIKQSLQ</sequence>
<keyword evidence="5 9" id="KW-0627">Porphyrin biosynthesis</keyword>
<dbReference type="CDD" id="cd06578">
    <property type="entry name" value="HemD"/>
    <property type="match status" value="1"/>
</dbReference>
<dbReference type="InterPro" id="IPR003754">
    <property type="entry name" value="4pyrrol_synth_uPrphyn_synth"/>
</dbReference>
<dbReference type="InterPro" id="IPR036108">
    <property type="entry name" value="4pyrrol_syn_uPrphyn_synt_sf"/>
</dbReference>
<dbReference type="SUPFAM" id="SSF69618">
    <property type="entry name" value="HemD-like"/>
    <property type="match status" value="1"/>
</dbReference>
<comment type="caution">
    <text evidence="11">The sequence shown here is derived from an EMBL/GenBank/DDBJ whole genome shotgun (WGS) entry which is preliminary data.</text>
</comment>
<evidence type="ECO:0000313" key="12">
    <source>
        <dbReference type="Proteomes" id="UP000283255"/>
    </source>
</evidence>
<dbReference type="GO" id="GO:0004852">
    <property type="term" value="F:uroporphyrinogen-III synthase activity"/>
    <property type="evidence" value="ECO:0007669"/>
    <property type="project" value="UniProtKB-UniRule"/>
</dbReference>
<dbReference type="InterPro" id="IPR039793">
    <property type="entry name" value="UROS/Hem4"/>
</dbReference>
<organism evidence="11 12">
    <name type="scientific">Motilimonas pumila</name>
    <dbReference type="NCBI Taxonomy" id="2303987"/>
    <lineage>
        <taxon>Bacteria</taxon>
        <taxon>Pseudomonadati</taxon>
        <taxon>Pseudomonadota</taxon>
        <taxon>Gammaproteobacteria</taxon>
        <taxon>Alteromonadales</taxon>
        <taxon>Alteromonadales genera incertae sedis</taxon>
        <taxon>Motilimonas</taxon>
    </lineage>
</organism>
<dbReference type="EMBL" id="QZCH01000023">
    <property type="protein sequence ID" value="RJG41948.1"/>
    <property type="molecule type" value="Genomic_DNA"/>
</dbReference>
<dbReference type="Pfam" id="PF02602">
    <property type="entry name" value="HEM4"/>
    <property type="match status" value="1"/>
</dbReference>
<feature type="domain" description="Tetrapyrrole biosynthesis uroporphyrinogen III synthase" evidence="10">
    <location>
        <begin position="34"/>
        <end position="257"/>
    </location>
</feature>
<evidence type="ECO:0000313" key="11">
    <source>
        <dbReference type="EMBL" id="RJG41948.1"/>
    </source>
</evidence>
<dbReference type="UniPathway" id="UPA00251">
    <property type="reaction ID" value="UER00320"/>
</dbReference>
<comment type="function">
    <text evidence="6 9">Catalyzes cyclization of the linear tetrapyrrole, hydroxymethylbilane, to the macrocyclic uroporphyrinogen III.</text>
</comment>
<evidence type="ECO:0000259" key="10">
    <source>
        <dbReference type="Pfam" id="PF02602"/>
    </source>
</evidence>
<keyword evidence="4 9" id="KW-0456">Lyase</keyword>
<evidence type="ECO:0000256" key="5">
    <source>
        <dbReference type="ARBA" id="ARBA00023244"/>
    </source>
</evidence>
<comment type="pathway">
    <text evidence="1 9">Porphyrin-containing compound metabolism; protoporphyrin-IX biosynthesis; coproporphyrinogen-III from 5-aminolevulinate: step 3/4.</text>
</comment>
<evidence type="ECO:0000256" key="3">
    <source>
        <dbReference type="ARBA" id="ARBA00013109"/>
    </source>
</evidence>
<dbReference type="PANTHER" id="PTHR38042">
    <property type="entry name" value="UROPORPHYRINOGEN-III SYNTHASE, CHLOROPLASTIC"/>
    <property type="match status" value="1"/>
</dbReference>
<protein>
    <recommendedName>
        <fullName evidence="7 9">Uroporphyrinogen-III synthase</fullName>
        <ecNumber evidence="3 9">4.2.1.75</ecNumber>
    </recommendedName>
</protein>
<gene>
    <name evidence="11" type="ORF">D1Z90_15770</name>
</gene>
<dbReference type="Gene3D" id="3.40.50.10090">
    <property type="match status" value="2"/>
</dbReference>
<comment type="catalytic activity">
    <reaction evidence="8 9">
        <text>hydroxymethylbilane = uroporphyrinogen III + H2O</text>
        <dbReference type="Rhea" id="RHEA:18965"/>
        <dbReference type="ChEBI" id="CHEBI:15377"/>
        <dbReference type="ChEBI" id="CHEBI:57308"/>
        <dbReference type="ChEBI" id="CHEBI:57845"/>
        <dbReference type="EC" id="4.2.1.75"/>
    </reaction>
</comment>
<dbReference type="GO" id="GO:0006780">
    <property type="term" value="P:uroporphyrinogen III biosynthetic process"/>
    <property type="evidence" value="ECO:0007669"/>
    <property type="project" value="UniProtKB-UniRule"/>
</dbReference>
<dbReference type="GO" id="GO:0006782">
    <property type="term" value="P:protoporphyrinogen IX biosynthetic process"/>
    <property type="evidence" value="ECO:0007669"/>
    <property type="project" value="UniProtKB-UniRule"/>
</dbReference>
<evidence type="ECO:0000256" key="7">
    <source>
        <dbReference type="ARBA" id="ARBA00040167"/>
    </source>
</evidence>
<dbReference type="AlphaFoldDB" id="A0A418YBR0"/>
<proteinExistence type="inferred from homology"/>
<reference evidence="11 12" key="1">
    <citation type="submission" date="2018-09" db="EMBL/GenBank/DDBJ databases">
        <authorList>
            <person name="Wang F."/>
        </authorList>
    </citation>
    <scope>NUCLEOTIDE SEQUENCE [LARGE SCALE GENOMIC DNA]</scope>
    <source>
        <strain evidence="11 12">PLHSC7-2</strain>
    </source>
</reference>
<evidence type="ECO:0000256" key="1">
    <source>
        <dbReference type="ARBA" id="ARBA00004772"/>
    </source>
</evidence>
<evidence type="ECO:0000256" key="4">
    <source>
        <dbReference type="ARBA" id="ARBA00023239"/>
    </source>
</evidence>
<accession>A0A418YBR0</accession>
<evidence type="ECO:0000256" key="9">
    <source>
        <dbReference type="RuleBase" id="RU366031"/>
    </source>
</evidence>
<evidence type="ECO:0000256" key="2">
    <source>
        <dbReference type="ARBA" id="ARBA00008133"/>
    </source>
</evidence>
<name>A0A418YBR0_9GAMM</name>
<reference evidence="11 12" key="2">
    <citation type="submission" date="2019-01" db="EMBL/GenBank/DDBJ databases">
        <title>Motilimonas pumilus sp. nov., isolated from the gut of sea cucumber (Apostichopus japonicus).</title>
        <authorList>
            <person name="Wang F.-Q."/>
            <person name="Ren L.-H."/>
            <person name="Lin Y.-W."/>
            <person name="Sun G.-H."/>
            <person name="Du Z.-J."/>
            <person name="Zhao J.-X."/>
            <person name="Liu X.-J."/>
            <person name="Liu L.-J."/>
        </authorList>
    </citation>
    <scope>NUCLEOTIDE SEQUENCE [LARGE SCALE GENOMIC DNA]</scope>
    <source>
        <strain evidence="11 12">PLHSC7-2</strain>
    </source>
</reference>
<keyword evidence="12" id="KW-1185">Reference proteome</keyword>
<dbReference type="PANTHER" id="PTHR38042:SF1">
    <property type="entry name" value="UROPORPHYRINOGEN-III SYNTHASE, CHLOROPLASTIC"/>
    <property type="match status" value="1"/>
</dbReference>
<dbReference type="EC" id="4.2.1.75" evidence="3 9"/>